<gene>
    <name evidence="3" type="ORF">EIP91_008582</name>
</gene>
<keyword evidence="2" id="KW-0732">Signal</keyword>
<dbReference type="Proteomes" id="UP000292702">
    <property type="component" value="Unassembled WGS sequence"/>
</dbReference>
<organism evidence="3 4">
    <name type="scientific">Steccherinum ochraceum</name>
    <dbReference type="NCBI Taxonomy" id="92696"/>
    <lineage>
        <taxon>Eukaryota</taxon>
        <taxon>Fungi</taxon>
        <taxon>Dikarya</taxon>
        <taxon>Basidiomycota</taxon>
        <taxon>Agaricomycotina</taxon>
        <taxon>Agaricomycetes</taxon>
        <taxon>Polyporales</taxon>
        <taxon>Steccherinaceae</taxon>
        <taxon>Steccherinum</taxon>
    </lineage>
</organism>
<sequence length="185" mass="18625">MRTTALFATAVVPASTCAFAAPFPALNERTSNVKVVARAGAFPDYTQVVERSTQVGNHSQLKKRLNAPVHPAGGHPNGAPNGNGANGHPNGAPNGNGSNGQSNGGSPPAEGPSSGTRATPNTPEQQPQAPLNGNGNGHPPANGAEGEGERTPPSSPPSGSPQMPPAPPNTPEERPNRLPNGNGQR</sequence>
<feature type="compositionally biased region" description="Pro residues" evidence="1">
    <location>
        <begin position="153"/>
        <end position="170"/>
    </location>
</feature>
<feature type="compositionally biased region" description="Low complexity" evidence="1">
    <location>
        <begin position="129"/>
        <end position="144"/>
    </location>
</feature>
<evidence type="ECO:0000256" key="2">
    <source>
        <dbReference type="SAM" id="SignalP"/>
    </source>
</evidence>
<comment type="caution">
    <text evidence="3">The sequence shown here is derived from an EMBL/GenBank/DDBJ whole genome shotgun (WGS) entry which is preliminary data.</text>
</comment>
<proteinExistence type="predicted"/>
<evidence type="ECO:0000313" key="3">
    <source>
        <dbReference type="EMBL" id="TCD61339.1"/>
    </source>
</evidence>
<accession>A0A4R0RAU1</accession>
<evidence type="ECO:0000313" key="4">
    <source>
        <dbReference type="Proteomes" id="UP000292702"/>
    </source>
</evidence>
<dbReference type="AlphaFoldDB" id="A0A4R0RAU1"/>
<feature type="region of interest" description="Disordered" evidence="1">
    <location>
        <begin position="52"/>
        <end position="185"/>
    </location>
</feature>
<feature type="signal peptide" evidence="2">
    <location>
        <begin position="1"/>
        <end position="20"/>
    </location>
</feature>
<feature type="chain" id="PRO_5020948945" evidence="2">
    <location>
        <begin position="21"/>
        <end position="185"/>
    </location>
</feature>
<keyword evidence="4" id="KW-1185">Reference proteome</keyword>
<evidence type="ECO:0000256" key="1">
    <source>
        <dbReference type="SAM" id="MobiDB-lite"/>
    </source>
</evidence>
<protein>
    <submittedName>
        <fullName evidence="3">Uncharacterized protein</fullName>
    </submittedName>
</protein>
<feature type="compositionally biased region" description="Low complexity" evidence="1">
    <location>
        <begin position="70"/>
        <end position="115"/>
    </location>
</feature>
<feature type="compositionally biased region" description="Polar residues" evidence="1">
    <location>
        <begin position="116"/>
        <end position="128"/>
    </location>
</feature>
<dbReference type="EMBL" id="RWJN01000478">
    <property type="protein sequence ID" value="TCD61339.1"/>
    <property type="molecule type" value="Genomic_DNA"/>
</dbReference>
<name>A0A4R0RAU1_9APHY</name>
<reference evidence="3 4" key="1">
    <citation type="submission" date="2018-11" db="EMBL/GenBank/DDBJ databases">
        <title>Genome assembly of Steccherinum ochraceum LE-BIN_3174, the white-rot fungus of the Steccherinaceae family (The Residual Polyporoid clade, Polyporales, Basidiomycota).</title>
        <authorList>
            <person name="Fedorova T.V."/>
            <person name="Glazunova O.A."/>
            <person name="Landesman E.O."/>
            <person name="Moiseenko K.V."/>
            <person name="Psurtseva N.V."/>
            <person name="Savinova O.S."/>
            <person name="Shakhova N.V."/>
            <person name="Tyazhelova T.V."/>
            <person name="Vasina D.V."/>
        </authorList>
    </citation>
    <scope>NUCLEOTIDE SEQUENCE [LARGE SCALE GENOMIC DNA]</scope>
    <source>
        <strain evidence="3 4">LE-BIN_3174</strain>
    </source>
</reference>